<evidence type="ECO:0000256" key="1">
    <source>
        <dbReference type="PROSITE-ProRule" id="PRU00047"/>
    </source>
</evidence>
<reference evidence="4" key="2">
    <citation type="submission" date="2015-06" db="UniProtKB">
        <authorList>
            <consortium name="EnsemblPlants"/>
        </authorList>
    </citation>
    <scope>IDENTIFICATION</scope>
    <source>
        <strain evidence="4">DM1-3 516 R44</strain>
    </source>
</reference>
<keyword evidence="1" id="KW-0479">Metal-binding</keyword>
<keyword evidence="1" id="KW-0863">Zinc-finger</keyword>
<feature type="region of interest" description="Disordered" evidence="2">
    <location>
        <begin position="34"/>
        <end position="92"/>
    </location>
</feature>
<organism evidence="4 5">
    <name type="scientific">Solanum tuberosum</name>
    <name type="common">Potato</name>
    <dbReference type="NCBI Taxonomy" id="4113"/>
    <lineage>
        <taxon>Eukaryota</taxon>
        <taxon>Viridiplantae</taxon>
        <taxon>Streptophyta</taxon>
        <taxon>Embryophyta</taxon>
        <taxon>Tracheophyta</taxon>
        <taxon>Spermatophyta</taxon>
        <taxon>Magnoliopsida</taxon>
        <taxon>eudicotyledons</taxon>
        <taxon>Gunneridae</taxon>
        <taxon>Pentapetalae</taxon>
        <taxon>asterids</taxon>
        <taxon>lamiids</taxon>
        <taxon>Solanales</taxon>
        <taxon>Solanaceae</taxon>
        <taxon>Solanoideae</taxon>
        <taxon>Solaneae</taxon>
        <taxon>Solanum</taxon>
    </lineage>
</organism>
<dbReference type="AlphaFoldDB" id="M1DX31"/>
<protein>
    <submittedName>
        <fullName evidence="4">Gag-pol polyprotein</fullName>
    </submittedName>
</protein>
<dbReference type="EnsemblPlants" id="PGSC0003DMT400095804">
    <property type="protein sequence ID" value="PGSC0003DMT400095804"/>
    <property type="gene ID" value="PGSC0003DMG400045375"/>
</dbReference>
<evidence type="ECO:0000256" key="2">
    <source>
        <dbReference type="SAM" id="MobiDB-lite"/>
    </source>
</evidence>
<dbReference type="InterPro" id="IPR001878">
    <property type="entry name" value="Znf_CCHC"/>
</dbReference>
<feature type="compositionally biased region" description="Polar residues" evidence="2">
    <location>
        <begin position="62"/>
        <end position="71"/>
    </location>
</feature>
<reference evidence="5" key="1">
    <citation type="journal article" date="2011" name="Nature">
        <title>Genome sequence and analysis of the tuber crop potato.</title>
        <authorList>
            <consortium name="The Potato Genome Sequencing Consortium"/>
        </authorList>
    </citation>
    <scope>NUCLEOTIDE SEQUENCE [LARGE SCALE GENOMIC DNA]</scope>
    <source>
        <strain evidence="5">cv. DM1-3 516 R44</strain>
    </source>
</reference>
<evidence type="ECO:0000313" key="4">
    <source>
        <dbReference type="EnsemblPlants" id="PGSC0003DMT400095804"/>
    </source>
</evidence>
<keyword evidence="5" id="KW-1185">Reference proteome</keyword>
<feature type="compositionally biased region" description="Polar residues" evidence="2">
    <location>
        <begin position="143"/>
        <end position="155"/>
    </location>
</feature>
<dbReference type="Proteomes" id="UP000011115">
    <property type="component" value="Unassembled WGS sequence"/>
</dbReference>
<evidence type="ECO:0000313" key="5">
    <source>
        <dbReference type="Proteomes" id="UP000011115"/>
    </source>
</evidence>
<feature type="region of interest" description="Disordered" evidence="2">
    <location>
        <begin position="217"/>
        <end position="241"/>
    </location>
</feature>
<feature type="domain" description="CCHC-type" evidence="3">
    <location>
        <begin position="115"/>
        <end position="129"/>
    </location>
</feature>
<dbReference type="GO" id="GO:0003676">
    <property type="term" value="F:nucleic acid binding"/>
    <property type="evidence" value="ECO:0007669"/>
    <property type="project" value="InterPro"/>
</dbReference>
<feature type="region of interest" description="Disordered" evidence="2">
    <location>
        <begin position="136"/>
        <end position="155"/>
    </location>
</feature>
<accession>M1DX31</accession>
<dbReference type="Pfam" id="PF08284">
    <property type="entry name" value="RVP_2"/>
    <property type="match status" value="1"/>
</dbReference>
<name>M1DX31_SOLTU</name>
<sequence length="271" mass="30221">MSFVNVYLKYEYFTSYGSCRTIEEQKLKQVNREVKRARTNDGNSSKGKFEVQGKPRFKKRFSNQGSSSTLRVNKDRVSNPNPQGGNSGSSYVDRPNCAKCGKKHEGKYLVGTDGCFSCGKRCHSKRDCPMLKVQGREVKQVPPSGSNSDAPKNNNLYALQSRGDQESSPNVVGMLQVFSIDVYALLDPGATLSFVTPFVAMKFEMLPEEFLEPFSMSTPVGDSDSIKEQGQGQARDSRNNLYPPISCGNQAKVPVIETYYFFQVKLRLTIP</sequence>
<dbReference type="HOGENOM" id="CLU_1028222_0_0_1"/>
<dbReference type="PaxDb" id="4113-PGSC0003DMT400095804"/>
<dbReference type="InParanoid" id="M1DX31"/>
<dbReference type="GO" id="GO:0008270">
    <property type="term" value="F:zinc ion binding"/>
    <property type="evidence" value="ECO:0007669"/>
    <property type="project" value="UniProtKB-KW"/>
</dbReference>
<feature type="compositionally biased region" description="Polar residues" evidence="2">
    <location>
        <begin position="78"/>
        <end position="90"/>
    </location>
</feature>
<evidence type="ECO:0000259" key="3">
    <source>
        <dbReference type="PROSITE" id="PS50158"/>
    </source>
</evidence>
<dbReference type="Gramene" id="PGSC0003DMT400095804">
    <property type="protein sequence ID" value="PGSC0003DMT400095804"/>
    <property type="gene ID" value="PGSC0003DMG400045375"/>
</dbReference>
<keyword evidence="1" id="KW-0862">Zinc</keyword>
<proteinExistence type="predicted"/>
<dbReference type="PROSITE" id="PS50158">
    <property type="entry name" value="ZF_CCHC"/>
    <property type="match status" value="1"/>
</dbReference>